<dbReference type="AlphaFoldDB" id="A0AA92BYK3"/>
<evidence type="ECO:0000256" key="1">
    <source>
        <dbReference type="PIRSR" id="PIRSR613078-1"/>
    </source>
</evidence>
<dbReference type="PANTHER" id="PTHR48100:SF59">
    <property type="entry name" value="ADENOSYLCOBALAMIN_ALPHA-RIBAZOLE PHOSPHATASE"/>
    <property type="match status" value="1"/>
</dbReference>
<sequence>MLVYVIRHGQTDWNAIRRLQGQKDIPLNDFGRSQAVGNGKTLSAILGPTAKEFDYVASPLGRTRETMELLRGAMGLDPTHYCTDERLVEVSFGDWEGYTLPELKLSFPDRVRARKAAKWDFIPPGQNAESYEILSWRIGAWLSSVERKTICVCHGGVIRSMFRLVSGMDKDEAAEIPIPQDKILKVETDKNLAEWVDVRETV</sequence>
<dbReference type="EMBL" id="QDFR01000020">
    <property type="protein sequence ID" value="PVE49723.1"/>
    <property type="molecule type" value="Genomic_DNA"/>
</dbReference>
<evidence type="ECO:0000313" key="3">
    <source>
        <dbReference type="EMBL" id="PVE49723.1"/>
    </source>
</evidence>
<evidence type="ECO:0000256" key="2">
    <source>
        <dbReference type="PIRSR" id="PIRSR613078-2"/>
    </source>
</evidence>
<feature type="binding site" evidence="2">
    <location>
        <position position="62"/>
    </location>
    <ligand>
        <name>substrate</name>
    </ligand>
</feature>
<name>A0AA92BYK3_RHIRH</name>
<comment type="caution">
    <text evidence="3">The sequence shown here is derived from an EMBL/GenBank/DDBJ whole genome shotgun (WGS) entry which is preliminary data.</text>
</comment>
<dbReference type="PANTHER" id="PTHR48100">
    <property type="entry name" value="BROAD-SPECIFICITY PHOSPHATASE YOR283W-RELATED"/>
    <property type="match status" value="1"/>
</dbReference>
<feature type="binding site" evidence="2">
    <location>
        <begin position="7"/>
        <end position="14"/>
    </location>
    <ligand>
        <name>substrate</name>
    </ligand>
</feature>
<dbReference type="InterPro" id="IPR013078">
    <property type="entry name" value="His_Pase_superF_clade-1"/>
</dbReference>
<dbReference type="CDD" id="cd07067">
    <property type="entry name" value="HP_PGM_like"/>
    <property type="match status" value="1"/>
</dbReference>
<dbReference type="GO" id="GO:0005737">
    <property type="term" value="C:cytoplasm"/>
    <property type="evidence" value="ECO:0007669"/>
    <property type="project" value="TreeGrafter"/>
</dbReference>
<reference evidence="3 4" key="1">
    <citation type="submission" date="2018-04" db="EMBL/GenBank/DDBJ databases">
        <authorList>
            <person name="Hagen T."/>
        </authorList>
    </citation>
    <scope>NUCLEOTIDE SEQUENCE [LARGE SCALE GENOMIC DNA]</scope>
    <source>
        <strain evidence="3 4">TPD7009</strain>
    </source>
</reference>
<feature type="active site" description="Tele-phosphohistidine intermediate" evidence="1">
    <location>
        <position position="8"/>
    </location>
</feature>
<dbReference type="RefSeq" id="WP_116493893.1">
    <property type="nucleotide sequence ID" value="NZ_QDFR01000020.1"/>
</dbReference>
<dbReference type="PIRSF" id="PIRSF000709">
    <property type="entry name" value="6PFK_2-Ptase"/>
    <property type="match status" value="1"/>
</dbReference>
<organism evidence="3 4">
    <name type="scientific">Rhizobium rhizogenes</name>
    <name type="common">Agrobacterium rhizogenes</name>
    <dbReference type="NCBI Taxonomy" id="359"/>
    <lineage>
        <taxon>Bacteria</taxon>
        <taxon>Pseudomonadati</taxon>
        <taxon>Pseudomonadota</taxon>
        <taxon>Alphaproteobacteria</taxon>
        <taxon>Hyphomicrobiales</taxon>
        <taxon>Rhizobiaceae</taxon>
        <taxon>Rhizobium/Agrobacterium group</taxon>
        <taxon>Rhizobium</taxon>
    </lineage>
</organism>
<dbReference type="Gene3D" id="3.40.50.1240">
    <property type="entry name" value="Phosphoglycerate mutase-like"/>
    <property type="match status" value="1"/>
</dbReference>
<protein>
    <submittedName>
        <fullName evidence="3">Histidine phosphatase family protein</fullName>
    </submittedName>
</protein>
<gene>
    <name evidence="3" type="ORF">DC430_24095</name>
</gene>
<dbReference type="Proteomes" id="UP000244335">
    <property type="component" value="Unassembled WGS sequence"/>
</dbReference>
<accession>A0AA92BYK3</accession>
<dbReference type="InterPro" id="IPR050275">
    <property type="entry name" value="PGM_Phosphatase"/>
</dbReference>
<dbReference type="PROSITE" id="PS00175">
    <property type="entry name" value="PG_MUTASE"/>
    <property type="match status" value="1"/>
</dbReference>
<evidence type="ECO:0000313" key="4">
    <source>
        <dbReference type="Proteomes" id="UP000244335"/>
    </source>
</evidence>
<feature type="active site" description="Proton donor/acceptor" evidence="1">
    <location>
        <position position="89"/>
    </location>
</feature>
<proteinExistence type="predicted"/>
<dbReference type="InterPro" id="IPR001345">
    <property type="entry name" value="PG/BPGM_mutase_AS"/>
</dbReference>
<dbReference type="InterPro" id="IPR029033">
    <property type="entry name" value="His_PPase_superfam"/>
</dbReference>
<dbReference type="SUPFAM" id="SSF53254">
    <property type="entry name" value="Phosphoglycerate mutase-like"/>
    <property type="match status" value="1"/>
</dbReference>
<dbReference type="Pfam" id="PF00300">
    <property type="entry name" value="His_Phos_1"/>
    <property type="match status" value="1"/>
</dbReference>
<dbReference type="SMART" id="SM00855">
    <property type="entry name" value="PGAM"/>
    <property type="match status" value="1"/>
</dbReference>
<dbReference type="GO" id="GO:0016791">
    <property type="term" value="F:phosphatase activity"/>
    <property type="evidence" value="ECO:0007669"/>
    <property type="project" value="TreeGrafter"/>
</dbReference>